<keyword evidence="2" id="KW-1133">Transmembrane helix</keyword>
<organism evidence="3 4">
    <name type="scientific">Hartmannibacter diazotrophicus</name>
    <dbReference type="NCBI Taxonomy" id="1482074"/>
    <lineage>
        <taxon>Bacteria</taxon>
        <taxon>Pseudomonadati</taxon>
        <taxon>Pseudomonadota</taxon>
        <taxon>Alphaproteobacteria</taxon>
        <taxon>Hyphomicrobiales</taxon>
        <taxon>Pleomorphomonadaceae</taxon>
        <taxon>Hartmannibacter</taxon>
    </lineage>
</organism>
<sequence>MPLLFLLPVFVLLLPAIEIAVFIIVGAKIGVLATLGLVAAGILIGGALLRSQGIRVLTRLRSEMDAGRIPGTELVEGALLAVAALMVLTPGFVTSGLGFLLLVPPIRHAIASTIQSRMTVTVATRGTTGGGFRRRDGVVDLDPEDYSSHEGHPPRPGTLPRPGD</sequence>
<dbReference type="PANTHER" id="PTHR35335:SF1">
    <property type="entry name" value="UPF0716 PROTEIN FXSA"/>
    <property type="match status" value="1"/>
</dbReference>
<accession>A0A2C9CZX0</accession>
<dbReference type="Pfam" id="PF04186">
    <property type="entry name" value="FxsA"/>
    <property type="match status" value="1"/>
</dbReference>
<dbReference type="PANTHER" id="PTHR35335">
    <property type="entry name" value="UPF0716 PROTEIN FXSA"/>
    <property type="match status" value="1"/>
</dbReference>
<keyword evidence="2" id="KW-0812">Transmembrane</keyword>
<reference evidence="4" key="1">
    <citation type="submission" date="2017-09" db="EMBL/GenBank/DDBJ databases">
        <title>Genome sequence of Nannocystis excedens DSM 71.</title>
        <authorList>
            <person name="Blom J."/>
        </authorList>
    </citation>
    <scope>NUCLEOTIDE SEQUENCE [LARGE SCALE GENOMIC DNA]</scope>
    <source>
        <strain evidence="4">type strain: E19</strain>
    </source>
</reference>
<gene>
    <name evidence="3" type="primary">fxsA</name>
    <name evidence="3" type="ORF">HDIA_0005</name>
</gene>
<dbReference type="Proteomes" id="UP000223606">
    <property type="component" value="Chromosome 1"/>
</dbReference>
<dbReference type="GO" id="GO:0016020">
    <property type="term" value="C:membrane"/>
    <property type="evidence" value="ECO:0007669"/>
    <property type="project" value="InterPro"/>
</dbReference>
<dbReference type="RefSeq" id="WP_099553214.1">
    <property type="nucleotide sequence ID" value="NZ_LT960614.1"/>
</dbReference>
<evidence type="ECO:0000256" key="2">
    <source>
        <dbReference type="SAM" id="Phobius"/>
    </source>
</evidence>
<protein>
    <submittedName>
        <fullName evidence="3">Suppressor of F exclusion of phage T7</fullName>
    </submittedName>
</protein>
<evidence type="ECO:0000313" key="4">
    <source>
        <dbReference type="Proteomes" id="UP000223606"/>
    </source>
</evidence>
<evidence type="ECO:0000256" key="1">
    <source>
        <dbReference type="SAM" id="MobiDB-lite"/>
    </source>
</evidence>
<keyword evidence="4" id="KW-1185">Reference proteome</keyword>
<keyword evidence="2" id="KW-0472">Membrane</keyword>
<feature type="compositionally biased region" description="Pro residues" evidence="1">
    <location>
        <begin position="154"/>
        <end position="164"/>
    </location>
</feature>
<proteinExistence type="predicted"/>
<dbReference type="EMBL" id="LT960614">
    <property type="protein sequence ID" value="SON53546.1"/>
    <property type="molecule type" value="Genomic_DNA"/>
</dbReference>
<name>A0A2C9CZX0_9HYPH</name>
<feature type="transmembrane region" description="Helical" evidence="2">
    <location>
        <begin position="29"/>
        <end position="49"/>
    </location>
</feature>
<dbReference type="KEGG" id="hdi:HDIA_0005"/>
<dbReference type="NCBIfam" id="NF008528">
    <property type="entry name" value="PRK11463.1-2"/>
    <property type="match status" value="1"/>
</dbReference>
<feature type="region of interest" description="Disordered" evidence="1">
    <location>
        <begin position="125"/>
        <end position="164"/>
    </location>
</feature>
<dbReference type="AlphaFoldDB" id="A0A2C9CZX0"/>
<evidence type="ECO:0000313" key="3">
    <source>
        <dbReference type="EMBL" id="SON53546.1"/>
    </source>
</evidence>
<dbReference type="InterPro" id="IPR007313">
    <property type="entry name" value="FxsA"/>
</dbReference>
<feature type="transmembrane region" description="Helical" evidence="2">
    <location>
        <begin position="78"/>
        <end position="103"/>
    </location>
</feature>